<dbReference type="Proteomes" id="UP000193689">
    <property type="component" value="Unassembled WGS sequence"/>
</dbReference>
<feature type="transmembrane region" description="Helical" evidence="2">
    <location>
        <begin position="201"/>
        <end position="224"/>
    </location>
</feature>
<evidence type="ECO:0000313" key="4">
    <source>
        <dbReference type="Proteomes" id="UP000193689"/>
    </source>
</evidence>
<feature type="compositionally biased region" description="Low complexity" evidence="1">
    <location>
        <begin position="146"/>
        <end position="158"/>
    </location>
</feature>
<feature type="compositionally biased region" description="Pro residues" evidence="1">
    <location>
        <begin position="73"/>
        <end position="86"/>
    </location>
</feature>
<feature type="compositionally biased region" description="Polar residues" evidence="1">
    <location>
        <begin position="89"/>
        <end position="121"/>
    </location>
</feature>
<feature type="compositionally biased region" description="Polar residues" evidence="1">
    <location>
        <begin position="188"/>
        <end position="197"/>
    </location>
</feature>
<evidence type="ECO:0000256" key="1">
    <source>
        <dbReference type="SAM" id="MobiDB-lite"/>
    </source>
</evidence>
<gene>
    <name evidence="3" type="ORF">BCR38DRAFT_521450</name>
</gene>
<keyword evidence="2" id="KW-1133">Transmembrane helix</keyword>
<feature type="compositionally biased region" description="Low complexity" evidence="1">
    <location>
        <begin position="166"/>
        <end position="182"/>
    </location>
</feature>
<dbReference type="RefSeq" id="XP_040718663.1">
    <property type="nucleotide sequence ID" value="XM_040865193.1"/>
</dbReference>
<feature type="compositionally biased region" description="Polar residues" evidence="1">
    <location>
        <begin position="453"/>
        <end position="466"/>
    </location>
</feature>
<sequence length="491" mass="52121">MRRGNRQGQEVADALRIVVREFNAPSFAATMPPDAERPSPPSSPDTPGSAASSVASLSPSPTSGVFPSGTAELPPPTRNPLPPPKPTTEAESPSPATTTSLSRNPTSRPSSATLQPTVTSSTQPFITSTVAATTTPIVVFPTETTSSITSSTTTNTESPAKQVQNTATSGAPATSTSDSSDGIGQPVQGESVTSSNQRGTIGAGIAVGTIAGVGLLVSLIFLLWKWRRRRSHANQDHLSNLPPAGYRPRQPGGSVKSDTRIMDELMAAAYDAENGGDAYGGPGHGVWDDGGYMREKHGGYEDDEDAILQPEPTAAPKLKESVSNWLNRHSHHMVNPLEARASMVSSTAGNLPPGTLPPMSPRYVPSVYIPSSAESAIQVAAVPPPLDPRFNPAQRSEPNPVPAEMPEPDSLGIYMSKKAKQEQELSYYFQDIPPELQSQAKQTAPTPAVAPTEFTSRTSGTWNTWGVMQHRNEPQQSSWKEKFSLNMRPST</sequence>
<feature type="region of interest" description="Disordered" evidence="1">
    <location>
        <begin position="235"/>
        <end position="256"/>
    </location>
</feature>
<feature type="region of interest" description="Disordered" evidence="1">
    <location>
        <begin position="146"/>
        <end position="197"/>
    </location>
</feature>
<dbReference type="STRING" id="1141098.A0A1Y2EAT8"/>
<keyword evidence="4" id="KW-1185">Reference proteome</keyword>
<feature type="compositionally biased region" description="Low complexity" evidence="1">
    <location>
        <begin position="45"/>
        <end position="63"/>
    </location>
</feature>
<keyword evidence="2" id="KW-0812">Transmembrane</keyword>
<feature type="region of interest" description="Disordered" evidence="1">
    <location>
        <begin position="25"/>
        <end position="121"/>
    </location>
</feature>
<dbReference type="GeneID" id="63781405"/>
<dbReference type="AlphaFoldDB" id="A0A1Y2EAT8"/>
<comment type="caution">
    <text evidence="3">The sequence shown here is derived from an EMBL/GenBank/DDBJ whole genome shotgun (WGS) entry which is preliminary data.</text>
</comment>
<accession>A0A1Y2EAT8</accession>
<dbReference type="InParanoid" id="A0A1Y2EAT8"/>
<dbReference type="OrthoDB" id="5238281at2759"/>
<evidence type="ECO:0000313" key="3">
    <source>
        <dbReference type="EMBL" id="ORY68376.1"/>
    </source>
</evidence>
<dbReference type="EMBL" id="MCFJ01000003">
    <property type="protein sequence ID" value="ORY68376.1"/>
    <property type="molecule type" value="Genomic_DNA"/>
</dbReference>
<organism evidence="3 4">
    <name type="scientific">Pseudomassariella vexata</name>
    <dbReference type="NCBI Taxonomy" id="1141098"/>
    <lineage>
        <taxon>Eukaryota</taxon>
        <taxon>Fungi</taxon>
        <taxon>Dikarya</taxon>
        <taxon>Ascomycota</taxon>
        <taxon>Pezizomycotina</taxon>
        <taxon>Sordariomycetes</taxon>
        <taxon>Xylariomycetidae</taxon>
        <taxon>Amphisphaeriales</taxon>
        <taxon>Pseudomassariaceae</taxon>
        <taxon>Pseudomassariella</taxon>
    </lineage>
</organism>
<proteinExistence type="predicted"/>
<feature type="region of interest" description="Disordered" evidence="1">
    <location>
        <begin position="438"/>
        <end position="491"/>
    </location>
</feature>
<evidence type="ECO:0000256" key="2">
    <source>
        <dbReference type="SAM" id="Phobius"/>
    </source>
</evidence>
<protein>
    <submittedName>
        <fullName evidence="3">Uncharacterized protein</fullName>
    </submittedName>
</protein>
<name>A0A1Y2EAT8_9PEZI</name>
<keyword evidence="2" id="KW-0472">Membrane</keyword>
<reference evidence="3 4" key="1">
    <citation type="submission" date="2016-07" db="EMBL/GenBank/DDBJ databases">
        <title>Pervasive Adenine N6-methylation of Active Genes in Fungi.</title>
        <authorList>
            <consortium name="DOE Joint Genome Institute"/>
            <person name="Mondo S.J."/>
            <person name="Dannebaum R.O."/>
            <person name="Kuo R.C."/>
            <person name="Labutti K."/>
            <person name="Haridas S."/>
            <person name="Kuo A."/>
            <person name="Salamov A."/>
            <person name="Ahrendt S.R."/>
            <person name="Lipzen A."/>
            <person name="Sullivan W."/>
            <person name="Andreopoulos W.B."/>
            <person name="Clum A."/>
            <person name="Lindquist E."/>
            <person name="Daum C."/>
            <person name="Ramamoorthy G.K."/>
            <person name="Gryganskyi A."/>
            <person name="Culley D."/>
            <person name="Magnuson J.K."/>
            <person name="James T.Y."/>
            <person name="O'Malley M.A."/>
            <person name="Stajich J.E."/>
            <person name="Spatafora J.W."/>
            <person name="Visel A."/>
            <person name="Grigoriev I.V."/>
        </authorList>
    </citation>
    <scope>NUCLEOTIDE SEQUENCE [LARGE SCALE GENOMIC DNA]</scope>
    <source>
        <strain evidence="3 4">CBS 129021</strain>
    </source>
</reference>